<dbReference type="Proteomes" id="UP000433406">
    <property type="component" value="Unassembled WGS sequence"/>
</dbReference>
<reference evidence="1 2" key="1">
    <citation type="submission" date="2019-10" db="EMBL/GenBank/DDBJ databases">
        <title>Nocardioides novel species isolated from the excrement of Marmot.</title>
        <authorList>
            <person name="Zhang G."/>
        </authorList>
    </citation>
    <scope>NUCLEOTIDE SEQUENCE [LARGE SCALE GENOMIC DNA]</scope>
    <source>
        <strain evidence="2">zg-579</strain>
    </source>
</reference>
<dbReference type="EMBL" id="WLCI01000016">
    <property type="protein sequence ID" value="MTB96465.1"/>
    <property type="molecule type" value="Genomic_DNA"/>
</dbReference>
<evidence type="ECO:0000313" key="1">
    <source>
        <dbReference type="EMBL" id="MTB96465.1"/>
    </source>
</evidence>
<keyword evidence="2" id="KW-1185">Reference proteome</keyword>
<dbReference type="AlphaFoldDB" id="A0A6I3JEI2"/>
<evidence type="ECO:0000313" key="2">
    <source>
        <dbReference type="Proteomes" id="UP000433406"/>
    </source>
</evidence>
<dbReference type="InterPro" id="IPR011044">
    <property type="entry name" value="Quino_amine_DH_bsu"/>
</dbReference>
<sequence length="332" mass="35282">MSRTHVALAATLAAVTAAVVALMPAPAGAAADDPVLIRPAALARGADPAFPALVGSTIVDGDRRVRIDLPDARLLGRAGGAYVVAFTPVNGTHQRVTRVRPDGSRRVLLRGRGWNDAHLSADGDHLLTGQYLGRPGRPGRTVLRALDPRSGELLVQRTLAGARDVLDARDGVALVSGDGVRRPTVRWDLTAGTIRTLTGSDVYLADLAADRMAAWTRDPYLGGCSVVTSISDPGRVWWRSCQWRVEAVAPDGGRLAVVPLLSDGLGTSTVQARAVRGRRLATYDIGGWFGQVRFETATDLVLDAHGRVRTALVRCDGADCERASRTVSTRRP</sequence>
<proteinExistence type="predicted"/>
<organism evidence="1 2">
    <name type="scientific">Nocardioides marmotae</name>
    <dbReference type="NCBI Taxonomy" id="2663857"/>
    <lineage>
        <taxon>Bacteria</taxon>
        <taxon>Bacillati</taxon>
        <taxon>Actinomycetota</taxon>
        <taxon>Actinomycetes</taxon>
        <taxon>Propionibacteriales</taxon>
        <taxon>Nocardioidaceae</taxon>
        <taxon>Nocardioides</taxon>
    </lineage>
</organism>
<dbReference type="SUPFAM" id="SSF50969">
    <property type="entry name" value="YVTN repeat-like/Quinoprotein amine dehydrogenase"/>
    <property type="match status" value="1"/>
</dbReference>
<dbReference type="RefSeq" id="WP_154616337.1">
    <property type="nucleotide sequence ID" value="NZ_CP053660.1"/>
</dbReference>
<comment type="caution">
    <text evidence="1">The sequence shown here is derived from an EMBL/GenBank/DDBJ whole genome shotgun (WGS) entry which is preliminary data.</text>
</comment>
<name>A0A6I3JEI2_9ACTN</name>
<gene>
    <name evidence="1" type="ORF">GGQ22_15430</name>
</gene>
<accession>A0A6I3JEI2</accession>
<protein>
    <submittedName>
        <fullName evidence="1">Uncharacterized protein</fullName>
    </submittedName>
</protein>